<gene>
    <name evidence="4" type="ORF">SCF082_LOCUS21653</name>
</gene>
<organism evidence="4 5">
    <name type="scientific">Durusdinium trenchii</name>
    <dbReference type="NCBI Taxonomy" id="1381693"/>
    <lineage>
        <taxon>Eukaryota</taxon>
        <taxon>Sar</taxon>
        <taxon>Alveolata</taxon>
        <taxon>Dinophyceae</taxon>
        <taxon>Suessiales</taxon>
        <taxon>Symbiodiniaceae</taxon>
        <taxon>Durusdinium</taxon>
    </lineage>
</organism>
<keyword evidence="5" id="KW-1185">Reference proteome</keyword>
<dbReference type="Proteomes" id="UP001642464">
    <property type="component" value="Unassembled WGS sequence"/>
</dbReference>
<dbReference type="PANTHER" id="PTHR47447:SF17">
    <property type="entry name" value="OS12G0638900 PROTEIN"/>
    <property type="match status" value="1"/>
</dbReference>
<dbReference type="InterPro" id="IPR011990">
    <property type="entry name" value="TPR-like_helical_dom_sf"/>
</dbReference>
<dbReference type="Gene3D" id="1.25.40.10">
    <property type="entry name" value="Tetratricopeptide repeat domain"/>
    <property type="match status" value="1"/>
</dbReference>
<evidence type="ECO:0000256" key="1">
    <source>
        <dbReference type="ARBA" id="ARBA00022737"/>
    </source>
</evidence>
<dbReference type="Pfam" id="PF13041">
    <property type="entry name" value="PPR_2"/>
    <property type="match status" value="1"/>
</dbReference>
<dbReference type="NCBIfam" id="TIGR00756">
    <property type="entry name" value="PPR"/>
    <property type="match status" value="1"/>
</dbReference>
<dbReference type="PANTHER" id="PTHR47447">
    <property type="entry name" value="OS03G0856100 PROTEIN"/>
    <property type="match status" value="1"/>
</dbReference>
<feature type="domain" description="BSD" evidence="3">
    <location>
        <begin position="95"/>
        <end position="137"/>
    </location>
</feature>
<dbReference type="InterPro" id="IPR005607">
    <property type="entry name" value="BSD_dom"/>
</dbReference>
<dbReference type="Pfam" id="PF03909">
    <property type="entry name" value="BSD"/>
    <property type="match status" value="1"/>
</dbReference>
<evidence type="ECO:0000313" key="4">
    <source>
        <dbReference type="EMBL" id="CAK9036273.1"/>
    </source>
</evidence>
<evidence type="ECO:0000313" key="5">
    <source>
        <dbReference type="Proteomes" id="UP001642464"/>
    </source>
</evidence>
<feature type="repeat" description="PPR" evidence="2">
    <location>
        <begin position="271"/>
        <end position="305"/>
    </location>
</feature>
<dbReference type="PROSITE" id="PS50858">
    <property type="entry name" value="BSD"/>
    <property type="match status" value="1"/>
</dbReference>
<dbReference type="InterPro" id="IPR035925">
    <property type="entry name" value="BSD_dom_sf"/>
</dbReference>
<comment type="caution">
    <text evidence="4">The sequence shown here is derived from an EMBL/GenBank/DDBJ whole genome shotgun (WGS) entry which is preliminary data.</text>
</comment>
<name>A0ABP0LCE1_9DINO</name>
<accession>A0ABP0LCE1</accession>
<evidence type="ECO:0000256" key="2">
    <source>
        <dbReference type="PROSITE-ProRule" id="PRU00708"/>
    </source>
</evidence>
<reference evidence="4 5" key="1">
    <citation type="submission" date="2024-02" db="EMBL/GenBank/DDBJ databases">
        <authorList>
            <person name="Chen Y."/>
            <person name="Shah S."/>
            <person name="Dougan E. K."/>
            <person name="Thang M."/>
            <person name="Chan C."/>
        </authorList>
    </citation>
    <scope>NUCLEOTIDE SEQUENCE [LARGE SCALE GENOMIC DNA]</scope>
</reference>
<sequence length="335" mass="37723">MGSVVATETELKGMEELGERLKRVSPWSDLIHRTHQRLILRNELAELCCTDLTEEETLQVLTNSEAKLLELSELPESFHELCPKVAAPESAQVPISWAKELLEKQPGLKETRFHAVPKRLKEEDFWDRYFAAVFQILERELLELRSQDAKSSVHLQPGGGRESAFTCKGMRSPQAAHFLMAAGRFSQLAGELPRSLPRSPLLPWEAVKAIGGLGRQQRWAEALAVFWPLVRQERANLIVWNSVISACAGRAWEWSVLLLSLLEVDAENEADAISYNTVLTALMRSSEISAAVRLLHEMPMRQILPDTCSFNTVMGSLAKESRVDPVWLFSEILVD</sequence>
<protein>
    <submittedName>
        <fullName evidence="4">Chloroplastic</fullName>
    </submittedName>
</protein>
<dbReference type="PROSITE" id="PS51375">
    <property type="entry name" value="PPR"/>
    <property type="match status" value="1"/>
</dbReference>
<evidence type="ECO:0000259" key="3">
    <source>
        <dbReference type="PROSITE" id="PS50858"/>
    </source>
</evidence>
<dbReference type="SUPFAM" id="SSF140383">
    <property type="entry name" value="BSD domain-like"/>
    <property type="match status" value="1"/>
</dbReference>
<proteinExistence type="predicted"/>
<dbReference type="Gene3D" id="1.10.3970.10">
    <property type="entry name" value="BSD domain"/>
    <property type="match status" value="1"/>
</dbReference>
<dbReference type="InterPro" id="IPR002885">
    <property type="entry name" value="PPR_rpt"/>
</dbReference>
<dbReference type="EMBL" id="CAXAMM010015413">
    <property type="protein sequence ID" value="CAK9036273.1"/>
    <property type="molecule type" value="Genomic_DNA"/>
</dbReference>
<keyword evidence="1" id="KW-0677">Repeat</keyword>